<protein>
    <recommendedName>
        <fullName evidence="10">Type II secretion system protein K</fullName>
    </recommendedName>
</protein>
<evidence type="ECO:0000256" key="11">
    <source>
        <dbReference type="SAM" id="Phobius"/>
    </source>
</evidence>
<accession>A8G1I0</accession>
<evidence type="ECO:0000256" key="8">
    <source>
        <dbReference type="ARBA" id="ARBA00022989"/>
    </source>
</evidence>
<keyword evidence="8 11" id="KW-1133">Transmembrane helix</keyword>
<evidence type="ECO:0000313" key="14">
    <source>
        <dbReference type="EMBL" id="ABV38953.1"/>
    </source>
</evidence>
<feature type="domain" description="T2SS protein K first SAM-like" evidence="13">
    <location>
        <begin position="106"/>
        <end position="217"/>
    </location>
</feature>
<dbReference type="InterPro" id="IPR049031">
    <property type="entry name" value="T2SSK_SAM-like_1st"/>
</dbReference>
<keyword evidence="6 11" id="KW-0812">Transmembrane</keyword>
<dbReference type="Gene3D" id="1.10.40.60">
    <property type="entry name" value="EpsJ-like"/>
    <property type="match status" value="2"/>
</dbReference>
<gene>
    <name evidence="14" type="ordered locus">Ssed_4351</name>
</gene>
<dbReference type="GO" id="GO:0005886">
    <property type="term" value="C:plasma membrane"/>
    <property type="evidence" value="ECO:0007669"/>
    <property type="project" value="UniProtKB-SubCell"/>
</dbReference>
<keyword evidence="3 10" id="KW-0813">Transport</keyword>
<evidence type="ECO:0000256" key="6">
    <source>
        <dbReference type="ARBA" id="ARBA00022692"/>
    </source>
</evidence>
<dbReference type="HOGENOM" id="CLU_057294_0_0_6"/>
<organism evidence="14 15">
    <name type="scientific">Shewanella sediminis (strain HAW-EB3)</name>
    <dbReference type="NCBI Taxonomy" id="425104"/>
    <lineage>
        <taxon>Bacteria</taxon>
        <taxon>Pseudomonadati</taxon>
        <taxon>Pseudomonadota</taxon>
        <taxon>Gammaproteobacteria</taxon>
        <taxon>Alteromonadales</taxon>
        <taxon>Shewanellaceae</taxon>
        <taxon>Shewanella</taxon>
    </lineage>
</organism>
<evidence type="ECO:0000313" key="15">
    <source>
        <dbReference type="Proteomes" id="UP000002015"/>
    </source>
</evidence>
<dbReference type="AlphaFoldDB" id="A8G1I0"/>
<dbReference type="KEGG" id="sse:Ssed_4351"/>
<evidence type="ECO:0000259" key="13">
    <source>
        <dbReference type="Pfam" id="PF21687"/>
    </source>
</evidence>
<sequence length="332" mass="36913" precursor="true">MVKKLPGKQRGVALIVVLLIVAMVAIIATNINSRNQLSVRRTLNLTQYDQAFWYAISAEELTKKVLKQDLDDADGTVHLQQYWAQADVVFPAEHGEIGGTISDMRSCFNLNALSIESKEVENGQPKLPLPAVQYKGLLVALGMDEFSAERLTHTLKDYIDEDSTASPFGAEDADYESRNVPYRAANTLMSHRSELRAVMGYTQDIYLKLLPYICVIPGDDRQLLNVNTLKVEQAALMAGMFDNKISVGEAESIINQRPGDGFEKIEDFWSNSSLASLQSEADLKTTFVVDSNYFLLEAGAKVDNATFRLDSVLKRGSDNKMDILTRQYGGQK</sequence>
<evidence type="ECO:0000256" key="5">
    <source>
        <dbReference type="ARBA" id="ARBA00022519"/>
    </source>
</evidence>
<feature type="transmembrane region" description="Helical" evidence="11">
    <location>
        <begin position="12"/>
        <end position="31"/>
    </location>
</feature>
<dbReference type="NCBIfam" id="NF037980">
    <property type="entry name" value="T2SS_GspK"/>
    <property type="match status" value="1"/>
</dbReference>
<dbReference type="SUPFAM" id="SSF158544">
    <property type="entry name" value="GspK insert domain-like"/>
    <property type="match status" value="2"/>
</dbReference>
<evidence type="ECO:0000259" key="12">
    <source>
        <dbReference type="Pfam" id="PF03934"/>
    </source>
</evidence>
<dbReference type="SUPFAM" id="SSF54523">
    <property type="entry name" value="Pili subunits"/>
    <property type="match status" value="1"/>
</dbReference>
<comment type="subcellular location">
    <subcellularLocation>
        <location evidence="1 10">Cell inner membrane</location>
    </subcellularLocation>
</comment>
<keyword evidence="7" id="KW-0653">Protein transport</keyword>
<evidence type="ECO:0000256" key="1">
    <source>
        <dbReference type="ARBA" id="ARBA00004533"/>
    </source>
</evidence>
<keyword evidence="9 10" id="KW-0472">Membrane</keyword>
<evidence type="ECO:0000256" key="7">
    <source>
        <dbReference type="ARBA" id="ARBA00022927"/>
    </source>
</evidence>
<keyword evidence="15" id="KW-1185">Reference proteome</keyword>
<dbReference type="EMBL" id="CP000821">
    <property type="protein sequence ID" value="ABV38953.1"/>
    <property type="molecule type" value="Genomic_DNA"/>
</dbReference>
<evidence type="ECO:0000256" key="9">
    <source>
        <dbReference type="ARBA" id="ARBA00023136"/>
    </source>
</evidence>
<name>A8G1I0_SHESH</name>
<evidence type="ECO:0000256" key="2">
    <source>
        <dbReference type="ARBA" id="ARBA00007246"/>
    </source>
</evidence>
<dbReference type="InterPro" id="IPR045584">
    <property type="entry name" value="Pilin-like"/>
</dbReference>
<keyword evidence="5 10" id="KW-0997">Cell inner membrane</keyword>
<dbReference type="Proteomes" id="UP000002015">
    <property type="component" value="Chromosome"/>
</dbReference>
<evidence type="ECO:0000256" key="10">
    <source>
        <dbReference type="PIRNR" id="PIRNR002786"/>
    </source>
</evidence>
<feature type="domain" description="T2SS protein K second SAM-like" evidence="12">
    <location>
        <begin position="224"/>
        <end position="290"/>
    </location>
</feature>
<dbReference type="InterPro" id="IPR049179">
    <property type="entry name" value="T2SSK_SAM-like_2nd"/>
</dbReference>
<dbReference type="PIRSF" id="PIRSF002786">
    <property type="entry name" value="XcpX"/>
    <property type="match status" value="1"/>
</dbReference>
<dbReference type="STRING" id="425104.Ssed_4351"/>
<proteinExistence type="inferred from homology"/>
<dbReference type="Gene3D" id="3.30.1300.30">
    <property type="entry name" value="GSPII I/J protein-like"/>
    <property type="match status" value="1"/>
</dbReference>
<dbReference type="PANTHER" id="PTHR38831">
    <property type="entry name" value="TYPE II SECRETION SYSTEM PROTEIN K"/>
    <property type="match status" value="1"/>
</dbReference>
<dbReference type="InterPro" id="IPR005628">
    <property type="entry name" value="GspK"/>
</dbReference>
<keyword evidence="4 10" id="KW-1003">Cell membrane</keyword>
<dbReference type="GO" id="GO:0009306">
    <property type="term" value="P:protein secretion"/>
    <property type="evidence" value="ECO:0007669"/>
    <property type="project" value="InterPro"/>
</dbReference>
<dbReference type="InterPro" id="IPR038072">
    <property type="entry name" value="GspK_central_sf"/>
</dbReference>
<dbReference type="PANTHER" id="PTHR38831:SF1">
    <property type="entry name" value="TYPE II SECRETION SYSTEM PROTEIN K-RELATED"/>
    <property type="match status" value="1"/>
</dbReference>
<dbReference type="OrthoDB" id="9788973at2"/>
<dbReference type="Pfam" id="PF03934">
    <property type="entry name" value="T2SSK"/>
    <property type="match status" value="1"/>
</dbReference>
<evidence type="ECO:0000256" key="4">
    <source>
        <dbReference type="ARBA" id="ARBA00022475"/>
    </source>
</evidence>
<dbReference type="Pfam" id="PF21687">
    <property type="entry name" value="T2SSK_1st"/>
    <property type="match status" value="1"/>
</dbReference>
<reference evidence="14 15" key="1">
    <citation type="submission" date="2007-08" db="EMBL/GenBank/DDBJ databases">
        <title>Complete sequence of Shewanella sediminis HAW-EB3.</title>
        <authorList>
            <consortium name="US DOE Joint Genome Institute"/>
            <person name="Copeland A."/>
            <person name="Lucas S."/>
            <person name="Lapidus A."/>
            <person name="Barry K."/>
            <person name="Glavina del Rio T."/>
            <person name="Dalin E."/>
            <person name="Tice H."/>
            <person name="Pitluck S."/>
            <person name="Chertkov O."/>
            <person name="Brettin T."/>
            <person name="Bruce D."/>
            <person name="Detter J.C."/>
            <person name="Han C."/>
            <person name="Schmutz J."/>
            <person name="Larimer F."/>
            <person name="Land M."/>
            <person name="Hauser L."/>
            <person name="Kyrpides N."/>
            <person name="Kim E."/>
            <person name="Zhao J.-S."/>
            <person name="Richardson P."/>
        </authorList>
    </citation>
    <scope>NUCLEOTIDE SEQUENCE [LARGE SCALE GENOMIC DNA]</scope>
    <source>
        <strain evidence="14 15">HAW-EB3</strain>
    </source>
</reference>
<evidence type="ECO:0000256" key="3">
    <source>
        <dbReference type="ARBA" id="ARBA00022448"/>
    </source>
</evidence>
<comment type="similarity">
    <text evidence="2 10">Belongs to the GSP K family.</text>
</comment>
<dbReference type="RefSeq" id="WP_012144680.1">
    <property type="nucleotide sequence ID" value="NC_009831.1"/>
</dbReference>
<dbReference type="eggNOG" id="COG3156">
    <property type="taxonomic scope" value="Bacteria"/>
</dbReference>